<protein>
    <submittedName>
        <fullName evidence="1">Uncharacterized protein</fullName>
    </submittedName>
</protein>
<gene>
    <name evidence="1" type="ORF">X474_21470</name>
</gene>
<name>A0A0D2J8H3_9BACT</name>
<dbReference type="AlphaFoldDB" id="A0A0D2J8H3"/>
<dbReference type="Proteomes" id="UP000032233">
    <property type="component" value="Unassembled WGS sequence"/>
</dbReference>
<organism evidence="1 2">
    <name type="scientific">Dethiosulfatarculus sandiegensis</name>
    <dbReference type="NCBI Taxonomy" id="1429043"/>
    <lineage>
        <taxon>Bacteria</taxon>
        <taxon>Pseudomonadati</taxon>
        <taxon>Thermodesulfobacteriota</taxon>
        <taxon>Desulfarculia</taxon>
        <taxon>Desulfarculales</taxon>
        <taxon>Desulfarculaceae</taxon>
        <taxon>Dethiosulfatarculus</taxon>
    </lineage>
</organism>
<dbReference type="STRING" id="1429043.X474_21470"/>
<evidence type="ECO:0000313" key="1">
    <source>
        <dbReference type="EMBL" id="KIX11986.1"/>
    </source>
</evidence>
<keyword evidence="2" id="KW-1185">Reference proteome</keyword>
<comment type="caution">
    <text evidence="1">The sequence shown here is derived from an EMBL/GenBank/DDBJ whole genome shotgun (WGS) entry which is preliminary data.</text>
</comment>
<dbReference type="EMBL" id="AZAC01000036">
    <property type="protein sequence ID" value="KIX11986.1"/>
    <property type="molecule type" value="Genomic_DNA"/>
</dbReference>
<dbReference type="InParanoid" id="A0A0D2J8H3"/>
<sequence length="49" mass="5836">MIQRACLVHRRSRELKYLLSRLRGPEMPAQTKRARAFFNPLFNSRAYNA</sequence>
<accession>A0A0D2J8H3</accession>
<reference evidence="1 2" key="1">
    <citation type="submission" date="2013-11" db="EMBL/GenBank/DDBJ databases">
        <title>Metagenomic analysis of a methanogenic consortium involved in long chain n-alkane degradation.</title>
        <authorList>
            <person name="Davidova I.A."/>
            <person name="Callaghan A.V."/>
            <person name="Wawrik B."/>
            <person name="Pruitt S."/>
            <person name="Marks C."/>
            <person name="Duncan K.E."/>
            <person name="Suflita J.M."/>
        </authorList>
    </citation>
    <scope>NUCLEOTIDE SEQUENCE [LARGE SCALE GENOMIC DNA]</scope>
    <source>
        <strain evidence="1 2">SPR</strain>
    </source>
</reference>
<evidence type="ECO:0000313" key="2">
    <source>
        <dbReference type="Proteomes" id="UP000032233"/>
    </source>
</evidence>
<proteinExistence type="predicted"/>